<evidence type="ECO:0000256" key="5">
    <source>
        <dbReference type="ARBA" id="ARBA00022692"/>
    </source>
</evidence>
<dbReference type="GO" id="GO:0043190">
    <property type="term" value="C:ATP-binding cassette (ABC) transporter complex"/>
    <property type="evidence" value="ECO:0007669"/>
    <property type="project" value="InterPro"/>
</dbReference>
<comment type="subcellular location">
    <subcellularLocation>
        <location evidence="1 8">Cell membrane</location>
        <topology evidence="1 8">Multi-pass membrane protein</topology>
    </subcellularLocation>
</comment>
<keyword evidence="3 8" id="KW-0813">Transport</keyword>
<keyword evidence="5 8" id="KW-0812">Transmembrane</keyword>
<evidence type="ECO:0000256" key="3">
    <source>
        <dbReference type="ARBA" id="ARBA00022448"/>
    </source>
</evidence>
<name>A0A3S4R948_9ACTO</name>
<comment type="similarity">
    <text evidence="2 8">Belongs to the ABC-3 integral membrane protein family.</text>
</comment>
<feature type="transmembrane region" description="Helical" evidence="9">
    <location>
        <begin position="188"/>
        <end position="215"/>
    </location>
</feature>
<dbReference type="EMBL" id="LR134350">
    <property type="protein sequence ID" value="VEG25415.1"/>
    <property type="molecule type" value="Genomic_DNA"/>
</dbReference>
<dbReference type="AlphaFoldDB" id="A0A3S4R948"/>
<dbReference type="RefSeq" id="WP_126381006.1">
    <property type="nucleotide sequence ID" value="NZ_LR134350.1"/>
</dbReference>
<dbReference type="PANTHER" id="PTHR30477">
    <property type="entry name" value="ABC-TRANSPORTER METAL-BINDING PROTEIN"/>
    <property type="match status" value="1"/>
</dbReference>
<dbReference type="SUPFAM" id="SSF81345">
    <property type="entry name" value="ABC transporter involved in vitamin B12 uptake, BtuC"/>
    <property type="match status" value="1"/>
</dbReference>
<feature type="transmembrane region" description="Helical" evidence="9">
    <location>
        <begin position="258"/>
        <end position="277"/>
    </location>
</feature>
<feature type="transmembrane region" description="Helical" evidence="9">
    <location>
        <begin position="33"/>
        <end position="52"/>
    </location>
</feature>
<evidence type="ECO:0000256" key="7">
    <source>
        <dbReference type="ARBA" id="ARBA00023136"/>
    </source>
</evidence>
<dbReference type="Pfam" id="PF00950">
    <property type="entry name" value="ABC-3"/>
    <property type="match status" value="1"/>
</dbReference>
<dbReference type="OrthoDB" id="1016457at2"/>
<feature type="transmembrane region" description="Helical" evidence="9">
    <location>
        <begin position="143"/>
        <end position="161"/>
    </location>
</feature>
<dbReference type="InterPro" id="IPR001626">
    <property type="entry name" value="ABC_TroCD"/>
</dbReference>
<dbReference type="PANTHER" id="PTHR30477:SF8">
    <property type="entry name" value="METAL TRANSPORT SYSTEM MEMBRANE PROTEIN CT_070-RELATED"/>
    <property type="match status" value="1"/>
</dbReference>
<dbReference type="GO" id="GO:0055085">
    <property type="term" value="P:transmembrane transport"/>
    <property type="evidence" value="ECO:0007669"/>
    <property type="project" value="InterPro"/>
</dbReference>
<feature type="transmembrane region" description="Helical" evidence="9">
    <location>
        <begin position="59"/>
        <end position="79"/>
    </location>
</feature>
<reference evidence="10 11" key="1">
    <citation type="submission" date="2018-12" db="EMBL/GenBank/DDBJ databases">
        <authorList>
            <consortium name="Pathogen Informatics"/>
        </authorList>
    </citation>
    <scope>NUCLEOTIDE SEQUENCE [LARGE SCALE GENOMIC DNA]</scope>
    <source>
        <strain evidence="10 11">NCTC11636</strain>
    </source>
</reference>
<sequence length="307" mass="31527">MSLVVGTAALAVVTALACCLPGVFVVLRRSSMLVDAIGHAVLPGIVVGYLLTRDLDSPVLIIGAALAGLVVVLGAHWLSRTGLLTGDSPQALVFPALFSIGVILVSTRLANVHLDTHAVLVGDLNLAAWDQLRVAGADLGPSYLAVMLGVLVVNALALWLLHPRLTAATIDHEHASCLGLRPTAVGTLFMFLLSLTVTAAFNAAGAILVAALVVVPPATGYLLSTTLRAMVALTAIIAALGALAGFAVAYALDAATSAGMAVLYGLMFLLVLTVRNMRRRRRRGAARSCYGVSEVRGRVGAGRGVGG</sequence>
<accession>A0A3S4R948</accession>
<dbReference type="Proteomes" id="UP000266895">
    <property type="component" value="Chromosome"/>
</dbReference>
<keyword evidence="4" id="KW-1003">Cell membrane</keyword>
<evidence type="ECO:0000313" key="11">
    <source>
        <dbReference type="Proteomes" id="UP000266895"/>
    </source>
</evidence>
<keyword evidence="6 9" id="KW-1133">Transmembrane helix</keyword>
<dbReference type="InterPro" id="IPR037294">
    <property type="entry name" value="ABC_BtuC-like"/>
</dbReference>
<evidence type="ECO:0000256" key="9">
    <source>
        <dbReference type="SAM" id="Phobius"/>
    </source>
</evidence>
<feature type="transmembrane region" description="Helical" evidence="9">
    <location>
        <begin position="91"/>
        <end position="110"/>
    </location>
</feature>
<dbReference type="KEGG" id="ahw:NCTC11636_00019"/>
<feature type="transmembrane region" description="Helical" evidence="9">
    <location>
        <begin position="227"/>
        <end position="252"/>
    </location>
</feature>
<dbReference type="Gene3D" id="1.10.3470.10">
    <property type="entry name" value="ABC transporter involved in vitamin B12 uptake, BtuC"/>
    <property type="match status" value="1"/>
</dbReference>
<protein>
    <submittedName>
        <fullName evidence="10">Manganese transport system membrane protein mntB</fullName>
    </submittedName>
</protein>
<evidence type="ECO:0000256" key="4">
    <source>
        <dbReference type="ARBA" id="ARBA00022475"/>
    </source>
</evidence>
<evidence type="ECO:0000313" key="10">
    <source>
        <dbReference type="EMBL" id="VEG25415.1"/>
    </source>
</evidence>
<evidence type="ECO:0000256" key="2">
    <source>
        <dbReference type="ARBA" id="ARBA00008034"/>
    </source>
</evidence>
<keyword evidence="7 9" id="KW-0472">Membrane</keyword>
<proteinExistence type="inferred from homology"/>
<dbReference type="GO" id="GO:0010043">
    <property type="term" value="P:response to zinc ion"/>
    <property type="evidence" value="ECO:0007669"/>
    <property type="project" value="TreeGrafter"/>
</dbReference>
<organism evidence="10 11">
    <name type="scientific">Actinomyces howellii</name>
    <dbReference type="NCBI Taxonomy" id="52771"/>
    <lineage>
        <taxon>Bacteria</taxon>
        <taxon>Bacillati</taxon>
        <taxon>Actinomycetota</taxon>
        <taxon>Actinomycetes</taxon>
        <taxon>Actinomycetales</taxon>
        <taxon>Actinomycetaceae</taxon>
        <taxon>Actinomyces</taxon>
    </lineage>
</organism>
<evidence type="ECO:0000256" key="8">
    <source>
        <dbReference type="RuleBase" id="RU003943"/>
    </source>
</evidence>
<evidence type="ECO:0000256" key="6">
    <source>
        <dbReference type="ARBA" id="ARBA00022989"/>
    </source>
</evidence>
<evidence type="ECO:0000256" key="1">
    <source>
        <dbReference type="ARBA" id="ARBA00004651"/>
    </source>
</evidence>
<keyword evidence="11" id="KW-1185">Reference proteome</keyword>
<gene>
    <name evidence="10" type="primary">mntB_2</name>
    <name evidence="10" type="ORF">NCTC11636_00019</name>
</gene>